<name>F8P3G7_SERL9</name>
<sequence length="56" mass="6703">MTPPSDWSTFWANYNLCHIARTAHADRCLHTYNTQPRNRHHRISTPDQWLDRGVEQ</sequence>
<feature type="region of interest" description="Disordered" evidence="1">
    <location>
        <begin position="37"/>
        <end position="56"/>
    </location>
</feature>
<protein>
    <submittedName>
        <fullName evidence="2">Uncharacterized protein</fullName>
    </submittedName>
</protein>
<proteinExistence type="predicted"/>
<dbReference type="GeneID" id="18820117"/>
<dbReference type="KEGG" id="sla:SERLADRAFT_472368"/>
<reference evidence="2" key="1">
    <citation type="submission" date="2011-04" db="EMBL/GenBank/DDBJ databases">
        <title>Evolution of plant cell wall degrading machinery underlies the functional diversity of forest fungi.</title>
        <authorList>
            <consortium name="US DOE Joint Genome Institute (JGI-PGF)"/>
            <person name="Eastwood D.C."/>
            <person name="Floudas D."/>
            <person name="Binder M."/>
            <person name="Majcherczyk A."/>
            <person name="Schneider P."/>
            <person name="Aerts A."/>
            <person name="Asiegbu F.O."/>
            <person name="Baker S.E."/>
            <person name="Barry K."/>
            <person name="Bendiksby M."/>
            <person name="Blumentritt M."/>
            <person name="Coutinho P.M."/>
            <person name="Cullen D."/>
            <person name="Cullen D."/>
            <person name="Gathman A."/>
            <person name="Goodell B."/>
            <person name="Henrissat B."/>
            <person name="Ihrmark K."/>
            <person name="Kauserud H."/>
            <person name="Kohler A."/>
            <person name="LaButti K."/>
            <person name="Lapidus A."/>
            <person name="Lavin J.L."/>
            <person name="Lee Y.-H."/>
            <person name="Lindquist E."/>
            <person name="Lilly W."/>
            <person name="Lucas S."/>
            <person name="Morin E."/>
            <person name="Murat C."/>
            <person name="Oguiza J.A."/>
            <person name="Park J."/>
            <person name="Pisabarro A.G."/>
            <person name="Riley R."/>
            <person name="Rosling A."/>
            <person name="Salamov A."/>
            <person name="Schmidt O."/>
            <person name="Schmutz J."/>
            <person name="Skrede I."/>
            <person name="Stenlid J."/>
            <person name="Wiebenga A."/>
            <person name="Xie X."/>
            <person name="Kues U."/>
            <person name="Hibbett D.S."/>
            <person name="Hoffmeister D."/>
            <person name="Hogberg N."/>
            <person name="Martin F."/>
            <person name="Grigoriev I.V."/>
            <person name="Watkinson S.C."/>
        </authorList>
    </citation>
    <scope>NUCLEOTIDE SEQUENCE</scope>
    <source>
        <strain evidence="2">S7.9</strain>
    </source>
</reference>
<accession>F8P3G7</accession>
<organism>
    <name type="scientific">Serpula lacrymans var. lacrymans (strain S7.9)</name>
    <name type="common">Dry rot fungus</name>
    <dbReference type="NCBI Taxonomy" id="578457"/>
    <lineage>
        <taxon>Eukaryota</taxon>
        <taxon>Fungi</taxon>
        <taxon>Dikarya</taxon>
        <taxon>Basidiomycota</taxon>
        <taxon>Agaricomycotina</taxon>
        <taxon>Agaricomycetes</taxon>
        <taxon>Agaricomycetidae</taxon>
        <taxon>Boletales</taxon>
        <taxon>Coniophorineae</taxon>
        <taxon>Serpulaceae</taxon>
        <taxon>Serpula</taxon>
    </lineage>
</organism>
<dbReference type="EMBL" id="GL945437">
    <property type="protein sequence ID" value="EGO22067.1"/>
    <property type="molecule type" value="Genomic_DNA"/>
</dbReference>
<gene>
    <name evidence="2" type="ORF">SERLADRAFT_472368</name>
</gene>
<evidence type="ECO:0000256" key="1">
    <source>
        <dbReference type="SAM" id="MobiDB-lite"/>
    </source>
</evidence>
<dbReference type="Proteomes" id="UP000008064">
    <property type="component" value="Unassembled WGS sequence"/>
</dbReference>
<dbReference type="AlphaFoldDB" id="F8P3G7"/>
<evidence type="ECO:0000313" key="2">
    <source>
        <dbReference type="EMBL" id="EGO22067.1"/>
    </source>
</evidence>
<dbReference type="HOGENOM" id="CLU_3015600_0_0_1"/>
<dbReference type="RefSeq" id="XP_007320605.1">
    <property type="nucleotide sequence ID" value="XM_007320543.1"/>
</dbReference>